<dbReference type="RefSeq" id="WP_073600483.1">
    <property type="nucleotide sequence ID" value="NZ_MRCB01000020.1"/>
</dbReference>
<evidence type="ECO:0000256" key="3">
    <source>
        <dbReference type="ARBA" id="ARBA00013194"/>
    </source>
</evidence>
<evidence type="ECO:0000256" key="2">
    <source>
        <dbReference type="ARBA" id="ARBA00005464"/>
    </source>
</evidence>
<accession>A0A1U7HCW8</accession>
<dbReference type="AlphaFoldDB" id="A0A1U7HCW8"/>
<evidence type="ECO:0000256" key="11">
    <source>
        <dbReference type="ARBA" id="ARBA00029986"/>
    </source>
</evidence>
<dbReference type="Pfam" id="PF05698">
    <property type="entry name" value="Trigger_C"/>
    <property type="match status" value="1"/>
</dbReference>
<dbReference type="Pfam" id="PF05697">
    <property type="entry name" value="Trigger_N"/>
    <property type="match status" value="1"/>
</dbReference>
<dbReference type="InterPro" id="IPR037041">
    <property type="entry name" value="Trigger_fac_C_sf"/>
</dbReference>
<evidence type="ECO:0000256" key="8">
    <source>
        <dbReference type="ARBA" id="ARBA00023235"/>
    </source>
</evidence>
<comment type="catalytic activity">
    <reaction evidence="1 12">
        <text>[protein]-peptidylproline (omega=180) = [protein]-peptidylproline (omega=0)</text>
        <dbReference type="Rhea" id="RHEA:16237"/>
        <dbReference type="Rhea" id="RHEA-COMP:10747"/>
        <dbReference type="Rhea" id="RHEA-COMP:10748"/>
        <dbReference type="ChEBI" id="CHEBI:83833"/>
        <dbReference type="ChEBI" id="CHEBI:83834"/>
        <dbReference type="EC" id="5.2.1.8"/>
    </reaction>
</comment>
<dbReference type="GO" id="GO:0015031">
    <property type="term" value="P:protein transport"/>
    <property type="evidence" value="ECO:0007669"/>
    <property type="project" value="UniProtKB-UniRule"/>
</dbReference>
<dbReference type="InterPro" id="IPR008881">
    <property type="entry name" value="Trigger_fac_ribosome-bd_bac"/>
</dbReference>
<feature type="domain" description="PPIase FKBP-type" evidence="15">
    <location>
        <begin position="164"/>
        <end position="252"/>
    </location>
</feature>
<evidence type="ECO:0000313" key="19">
    <source>
        <dbReference type="Proteomes" id="UP000186868"/>
    </source>
</evidence>
<dbReference type="Gene3D" id="3.10.50.40">
    <property type="match status" value="1"/>
</dbReference>
<dbReference type="FunFam" id="3.30.70.1050:FF:000004">
    <property type="entry name" value="Trigger factor"/>
    <property type="match status" value="1"/>
</dbReference>
<name>A0A1U7HCW8_9CYAN</name>
<dbReference type="InterPro" id="IPR008880">
    <property type="entry name" value="Trigger_fac_C"/>
</dbReference>
<proteinExistence type="inferred from homology"/>
<keyword evidence="6 12" id="KW-0697">Rotamase</keyword>
<organism evidence="18 19">
    <name type="scientific">Hydrococcus rivularis NIES-593</name>
    <dbReference type="NCBI Taxonomy" id="1921803"/>
    <lineage>
        <taxon>Bacteria</taxon>
        <taxon>Bacillati</taxon>
        <taxon>Cyanobacteriota</taxon>
        <taxon>Cyanophyceae</taxon>
        <taxon>Pleurocapsales</taxon>
        <taxon>Hydrococcaceae</taxon>
        <taxon>Hydrococcus</taxon>
    </lineage>
</organism>
<dbReference type="GO" id="GO:0043335">
    <property type="term" value="P:protein unfolding"/>
    <property type="evidence" value="ECO:0007669"/>
    <property type="project" value="TreeGrafter"/>
</dbReference>
<dbReference type="EMBL" id="MRCB01000020">
    <property type="protein sequence ID" value="OKH21437.1"/>
    <property type="molecule type" value="Genomic_DNA"/>
</dbReference>
<dbReference type="GO" id="GO:0051083">
    <property type="term" value="P:'de novo' cotranslational protein folding"/>
    <property type="evidence" value="ECO:0007669"/>
    <property type="project" value="TreeGrafter"/>
</dbReference>
<dbReference type="SUPFAM" id="SSF102735">
    <property type="entry name" value="Trigger factor ribosome-binding domain"/>
    <property type="match status" value="1"/>
</dbReference>
<evidence type="ECO:0000256" key="4">
    <source>
        <dbReference type="ARBA" id="ARBA00016902"/>
    </source>
</evidence>
<evidence type="ECO:0000256" key="12">
    <source>
        <dbReference type="HAMAP-Rule" id="MF_00303"/>
    </source>
</evidence>
<feature type="compositionally biased region" description="Acidic residues" evidence="14">
    <location>
        <begin position="444"/>
        <end position="461"/>
    </location>
</feature>
<dbReference type="InterPro" id="IPR027304">
    <property type="entry name" value="Trigger_fact/SurA_dom_sf"/>
</dbReference>
<sequence length="461" mass="51988">MKVTQEKLPDSQIGLEIEISAETSKNTYEKVIQNLARSSNIPGFRKGKVPRQVLLQRIGSKQIKAAALEEIVQKALEEAIKQESIESLGNYKLRSNFDELIQKYEPGQPLTFSASVDVPPTVELGQYQGLTVKAEESVYDPKEVEDWLEQRRVQQATLVPVEERGAQMGDVAIVDYQGLTVTESGEAGEPIPGVQGTDLKVEMERGRFIGGMVEGIVGMKPEETKEISVTFPEDYPREDLAGKAVIFSITLKELKAKELPELDDDFAQEVSEFETMAQLRESLEKQYREKAEQETKNSIRSAIIAELLKNCAVDLPDTMIQEEVNAILTQTAMQMQQLGVDIKQLFNAQSIPRMRENSRPEAIERLKQTLILKEIAKAESIEPEAEAVEAKIKELREKFSDREIDLERLRDMVQEDLLAEKTLDWLEEKTTVELVPKGTLEEEAKSEEEETEAASTQTEEE</sequence>
<dbReference type="GO" id="GO:0044183">
    <property type="term" value="F:protein folding chaperone"/>
    <property type="evidence" value="ECO:0007669"/>
    <property type="project" value="TreeGrafter"/>
</dbReference>
<evidence type="ECO:0000313" key="18">
    <source>
        <dbReference type="EMBL" id="OKH21437.1"/>
    </source>
</evidence>
<evidence type="ECO:0000256" key="13">
    <source>
        <dbReference type="SAM" id="Coils"/>
    </source>
</evidence>
<evidence type="ECO:0000256" key="9">
    <source>
        <dbReference type="ARBA" id="ARBA00023306"/>
    </source>
</evidence>
<dbReference type="SUPFAM" id="SSF109998">
    <property type="entry name" value="Triger factor/SurA peptide-binding domain-like"/>
    <property type="match status" value="1"/>
</dbReference>
<protein>
    <recommendedName>
        <fullName evidence="4 12">Trigger factor</fullName>
        <shortName evidence="12">TF</shortName>
        <ecNumber evidence="3 12">5.2.1.8</ecNumber>
    </recommendedName>
    <alternativeName>
        <fullName evidence="11 12">PPIase</fullName>
    </alternativeName>
</protein>
<comment type="function">
    <text evidence="10 12">Involved in protein export. Acts as a chaperone by maintaining the newly synthesized protein in an open conformation. Functions as a peptidyl-prolyl cis-trans isomerase.</text>
</comment>
<dbReference type="InterPro" id="IPR046357">
    <property type="entry name" value="PPIase_dom_sf"/>
</dbReference>
<feature type="domain" description="Trigger factor ribosome-binding bacterial" evidence="16">
    <location>
        <begin position="1"/>
        <end position="150"/>
    </location>
</feature>
<evidence type="ECO:0000256" key="6">
    <source>
        <dbReference type="ARBA" id="ARBA00023110"/>
    </source>
</evidence>
<dbReference type="PANTHER" id="PTHR30560">
    <property type="entry name" value="TRIGGER FACTOR CHAPERONE AND PEPTIDYL-PROLYL CIS/TRANS ISOMERASE"/>
    <property type="match status" value="1"/>
</dbReference>
<dbReference type="Pfam" id="PF00254">
    <property type="entry name" value="FKBP_C"/>
    <property type="match status" value="1"/>
</dbReference>
<dbReference type="FunFam" id="3.10.50.40:FF:000001">
    <property type="entry name" value="Trigger factor"/>
    <property type="match status" value="1"/>
</dbReference>
<feature type="domain" description="Trigger factor C-terminal" evidence="17">
    <location>
        <begin position="275"/>
        <end position="426"/>
    </location>
</feature>
<evidence type="ECO:0000256" key="10">
    <source>
        <dbReference type="ARBA" id="ARBA00024849"/>
    </source>
</evidence>
<keyword evidence="7 12" id="KW-0143">Chaperone</keyword>
<dbReference type="GO" id="GO:0005737">
    <property type="term" value="C:cytoplasm"/>
    <property type="evidence" value="ECO:0007669"/>
    <property type="project" value="UniProtKB-SubCell"/>
</dbReference>
<keyword evidence="9 12" id="KW-0131">Cell cycle</keyword>
<evidence type="ECO:0000256" key="1">
    <source>
        <dbReference type="ARBA" id="ARBA00000971"/>
    </source>
</evidence>
<evidence type="ECO:0000259" key="16">
    <source>
        <dbReference type="Pfam" id="PF05697"/>
    </source>
</evidence>
<dbReference type="PANTHER" id="PTHR30560:SF3">
    <property type="entry name" value="TRIGGER FACTOR-LIKE PROTEIN TIG, CHLOROPLASTIC"/>
    <property type="match status" value="1"/>
</dbReference>
<dbReference type="InterPro" id="IPR005215">
    <property type="entry name" value="Trig_fac"/>
</dbReference>
<evidence type="ECO:0000256" key="5">
    <source>
        <dbReference type="ARBA" id="ARBA00022618"/>
    </source>
</evidence>
<dbReference type="NCBIfam" id="TIGR00115">
    <property type="entry name" value="tig"/>
    <property type="match status" value="1"/>
</dbReference>
<comment type="caution">
    <text evidence="18">The sequence shown here is derived from an EMBL/GenBank/DDBJ whole genome shotgun (WGS) entry which is preliminary data.</text>
</comment>
<dbReference type="GO" id="GO:0043022">
    <property type="term" value="F:ribosome binding"/>
    <property type="evidence" value="ECO:0007669"/>
    <property type="project" value="TreeGrafter"/>
</dbReference>
<feature type="region of interest" description="Disordered" evidence="14">
    <location>
        <begin position="434"/>
        <end position="461"/>
    </location>
</feature>
<dbReference type="PIRSF" id="PIRSF003095">
    <property type="entry name" value="Trigger_factor"/>
    <property type="match status" value="1"/>
</dbReference>
<keyword evidence="12" id="KW-0963">Cytoplasm</keyword>
<evidence type="ECO:0000259" key="17">
    <source>
        <dbReference type="Pfam" id="PF05698"/>
    </source>
</evidence>
<keyword evidence="19" id="KW-1185">Reference proteome</keyword>
<keyword evidence="8 12" id="KW-0413">Isomerase</keyword>
<comment type="domain">
    <text evidence="12">Consists of 3 domains; the N-terminus binds the ribosome, the middle domain has PPIase activity, while the C-terminus has intrinsic chaperone activity on its own.</text>
</comment>
<dbReference type="SUPFAM" id="SSF54534">
    <property type="entry name" value="FKBP-like"/>
    <property type="match status" value="1"/>
</dbReference>
<keyword evidence="13" id="KW-0175">Coiled coil</keyword>
<dbReference type="GO" id="GO:0051301">
    <property type="term" value="P:cell division"/>
    <property type="evidence" value="ECO:0007669"/>
    <property type="project" value="UniProtKB-KW"/>
</dbReference>
<gene>
    <name evidence="12" type="primary">tig</name>
    <name evidence="18" type="ORF">NIES593_15700</name>
</gene>
<dbReference type="Proteomes" id="UP000186868">
    <property type="component" value="Unassembled WGS sequence"/>
</dbReference>
<dbReference type="STRING" id="1921803.NIES593_15700"/>
<dbReference type="EC" id="5.2.1.8" evidence="3 12"/>
<dbReference type="GO" id="GO:0003755">
    <property type="term" value="F:peptidyl-prolyl cis-trans isomerase activity"/>
    <property type="evidence" value="ECO:0007669"/>
    <property type="project" value="UniProtKB-UniRule"/>
</dbReference>
<dbReference type="Gene3D" id="3.30.70.1050">
    <property type="entry name" value="Trigger factor ribosome-binding domain"/>
    <property type="match status" value="1"/>
</dbReference>
<comment type="subcellular location">
    <subcellularLocation>
        <location evidence="12">Cytoplasm</location>
    </subcellularLocation>
    <text evidence="12">About half TF is bound to the ribosome near the polypeptide exit tunnel while the other half is free in the cytoplasm.</text>
</comment>
<dbReference type="InterPro" id="IPR001179">
    <property type="entry name" value="PPIase_FKBP_dom"/>
</dbReference>
<dbReference type="OrthoDB" id="9767721at2"/>
<feature type="coiled-coil region" evidence="13">
    <location>
        <begin position="378"/>
        <end position="412"/>
    </location>
</feature>
<dbReference type="HAMAP" id="MF_00303">
    <property type="entry name" value="Trigger_factor_Tig"/>
    <property type="match status" value="1"/>
</dbReference>
<comment type="similarity">
    <text evidence="2 12">Belongs to the FKBP-type PPIase family. Tig subfamily.</text>
</comment>
<evidence type="ECO:0000256" key="7">
    <source>
        <dbReference type="ARBA" id="ARBA00023186"/>
    </source>
</evidence>
<reference evidence="18 19" key="1">
    <citation type="submission" date="2016-11" db="EMBL/GenBank/DDBJ databases">
        <title>Draft Genome Sequences of Nine Cyanobacterial Strains from Diverse Habitats.</title>
        <authorList>
            <person name="Zhu T."/>
            <person name="Hou S."/>
            <person name="Lu X."/>
            <person name="Hess W.R."/>
        </authorList>
    </citation>
    <scope>NUCLEOTIDE SEQUENCE [LARGE SCALE GENOMIC DNA]</scope>
    <source>
        <strain evidence="18 19">NIES-593</strain>
    </source>
</reference>
<evidence type="ECO:0000256" key="14">
    <source>
        <dbReference type="SAM" id="MobiDB-lite"/>
    </source>
</evidence>
<keyword evidence="5 12" id="KW-0132">Cell division</keyword>
<dbReference type="InterPro" id="IPR036611">
    <property type="entry name" value="Trigger_fac_ribosome-bd_sf"/>
</dbReference>
<evidence type="ECO:0000259" key="15">
    <source>
        <dbReference type="Pfam" id="PF00254"/>
    </source>
</evidence>
<dbReference type="Gene3D" id="1.10.3120.10">
    <property type="entry name" value="Trigger factor, C-terminal domain"/>
    <property type="match status" value="1"/>
</dbReference>